<dbReference type="InterPro" id="IPR002110">
    <property type="entry name" value="Ankyrin_rpt"/>
</dbReference>
<dbReference type="PROSITE" id="PS50088">
    <property type="entry name" value="ANK_REPEAT"/>
    <property type="match status" value="1"/>
</dbReference>
<comment type="caution">
    <text evidence="5">The sequence shown here is derived from an EMBL/GenBank/DDBJ whole genome shotgun (WGS) entry which is preliminary data.</text>
</comment>
<name>A0ABU1ZT27_9BURK</name>
<evidence type="ECO:0000256" key="2">
    <source>
        <dbReference type="ARBA" id="ARBA00023043"/>
    </source>
</evidence>
<evidence type="ECO:0000313" key="6">
    <source>
        <dbReference type="Proteomes" id="UP001268089"/>
    </source>
</evidence>
<dbReference type="PANTHER" id="PTHR24198">
    <property type="entry name" value="ANKYRIN REPEAT AND PROTEIN KINASE DOMAIN-CONTAINING PROTEIN"/>
    <property type="match status" value="1"/>
</dbReference>
<dbReference type="InterPro" id="IPR036770">
    <property type="entry name" value="Ankyrin_rpt-contain_sf"/>
</dbReference>
<accession>A0ABU1ZT27</accession>
<organism evidence="5 6">
    <name type="scientific">Rhodoferax saidenbachensis</name>
    <dbReference type="NCBI Taxonomy" id="1484693"/>
    <lineage>
        <taxon>Bacteria</taxon>
        <taxon>Pseudomonadati</taxon>
        <taxon>Pseudomonadota</taxon>
        <taxon>Betaproteobacteria</taxon>
        <taxon>Burkholderiales</taxon>
        <taxon>Comamonadaceae</taxon>
        <taxon>Rhodoferax</taxon>
    </lineage>
</organism>
<proteinExistence type="predicted"/>
<protein>
    <recommendedName>
        <fullName evidence="7">Ankyrin repeat domain-containing protein</fullName>
    </recommendedName>
</protein>
<dbReference type="EMBL" id="JAVDXO010000013">
    <property type="protein sequence ID" value="MDR7308719.1"/>
    <property type="molecule type" value="Genomic_DNA"/>
</dbReference>
<evidence type="ECO:0008006" key="7">
    <source>
        <dbReference type="Google" id="ProtNLM"/>
    </source>
</evidence>
<evidence type="ECO:0000256" key="3">
    <source>
        <dbReference type="PROSITE-ProRule" id="PRU00023"/>
    </source>
</evidence>
<dbReference type="PANTHER" id="PTHR24198:SF165">
    <property type="entry name" value="ANKYRIN REPEAT-CONTAINING PROTEIN-RELATED"/>
    <property type="match status" value="1"/>
</dbReference>
<dbReference type="Proteomes" id="UP001268089">
    <property type="component" value="Unassembled WGS sequence"/>
</dbReference>
<feature type="repeat" description="ANK" evidence="3">
    <location>
        <begin position="214"/>
        <end position="246"/>
    </location>
</feature>
<evidence type="ECO:0000256" key="1">
    <source>
        <dbReference type="ARBA" id="ARBA00022737"/>
    </source>
</evidence>
<dbReference type="SMART" id="SM00248">
    <property type="entry name" value="ANK"/>
    <property type="match status" value="3"/>
</dbReference>
<keyword evidence="1" id="KW-0677">Repeat</keyword>
<sequence length="580" mass="62514">MTFVRPLVGTLALVSALCGGLNAGLAHAQTGPAANPPATLPPAPATALPAPVWNETQWQALWDTAQHTAGLNAYEFKWVFYTDITRARMARVSGVRSPTVTANNLIAVPKVIRLALVNLYVPGEKSQLIPFTNRGTPGWLVVELVRVSRAAPLRTGADFEKDARDWVAKGLLPAPDVLLSDPAERARAAYWRALTPQAVAAIAPDVSPNVEYGNFLTPLARAILTERRELVAALLDHGADINQCSLLGCALHLAQGMPDEKKAQDWTQWLLDRGAKPDTVDSRHMAANDTPLATAVGQGRLGSAEALVKAGASPDGVPQVPHTPIYQAAVNHRKDMVNWLIMRGASVLPFADRGNATPGVPTHLYTAALATEDKDFIAWAEQTMVSAAQSSPEYRYNAFLEQGKQRFPLKDGAALTIKATPFKLVLELKPGESTAVNVGASFEKAWSDEVRRGDKRNPLFHPFSSGALAEPPSEDSYDLLVGQPCPATAKADDLCPGVLFTLQTDSASRKDFHELRAGSNEYVRESRRVFDVSVDKGTALPLEQFQGKTLYLVLSAGLNLGGIDGLRLIGPRFVSVKLQK</sequence>
<keyword evidence="2 3" id="KW-0040">ANK repeat</keyword>
<dbReference type="Gene3D" id="1.25.40.20">
    <property type="entry name" value="Ankyrin repeat-containing domain"/>
    <property type="match status" value="1"/>
</dbReference>
<evidence type="ECO:0000313" key="5">
    <source>
        <dbReference type="EMBL" id="MDR7308719.1"/>
    </source>
</evidence>
<evidence type="ECO:0000256" key="4">
    <source>
        <dbReference type="SAM" id="SignalP"/>
    </source>
</evidence>
<feature type="chain" id="PRO_5046785481" description="Ankyrin repeat domain-containing protein" evidence="4">
    <location>
        <begin position="29"/>
        <end position="580"/>
    </location>
</feature>
<gene>
    <name evidence="5" type="ORF">J2X15_004040</name>
</gene>
<dbReference type="RefSeq" id="WP_310346445.1">
    <property type="nucleotide sequence ID" value="NZ_JAVDXO010000013.1"/>
</dbReference>
<reference evidence="5 6" key="1">
    <citation type="submission" date="2023-07" db="EMBL/GenBank/DDBJ databases">
        <title>Sorghum-associated microbial communities from plants grown in Nebraska, USA.</title>
        <authorList>
            <person name="Schachtman D."/>
        </authorList>
    </citation>
    <scope>NUCLEOTIDE SEQUENCE [LARGE SCALE GENOMIC DNA]</scope>
    <source>
        <strain evidence="5 6">BE308</strain>
    </source>
</reference>
<feature type="signal peptide" evidence="4">
    <location>
        <begin position="1"/>
        <end position="28"/>
    </location>
</feature>
<keyword evidence="6" id="KW-1185">Reference proteome</keyword>
<dbReference type="SUPFAM" id="SSF48403">
    <property type="entry name" value="Ankyrin repeat"/>
    <property type="match status" value="1"/>
</dbReference>
<keyword evidence="4" id="KW-0732">Signal</keyword>
<dbReference type="PROSITE" id="PS50297">
    <property type="entry name" value="ANK_REP_REGION"/>
    <property type="match status" value="1"/>
</dbReference>